<dbReference type="EMBL" id="JANBTW010000136">
    <property type="protein sequence ID" value="KAJ2669990.1"/>
    <property type="molecule type" value="Genomic_DNA"/>
</dbReference>
<gene>
    <name evidence="2" type="ORF">GGI25_005988</name>
</gene>
<dbReference type="Proteomes" id="UP001151518">
    <property type="component" value="Unassembled WGS sequence"/>
</dbReference>
<feature type="compositionally biased region" description="Polar residues" evidence="1">
    <location>
        <begin position="105"/>
        <end position="121"/>
    </location>
</feature>
<dbReference type="AlphaFoldDB" id="A0A9W8G343"/>
<evidence type="ECO:0000313" key="2">
    <source>
        <dbReference type="EMBL" id="KAJ2669990.1"/>
    </source>
</evidence>
<accession>A0A9W8G343</accession>
<organism evidence="2 3">
    <name type="scientific">Coemansia spiralis</name>
    <dbReference type="NCBI Taxonomy" id="417178"/>
    <lineage>
        <taxon>Eukaryota</taxon>
        <taxon>Fungi</taxon>
        <taxon>Fungi incertae sedis</taxon>
        <taxon>Zoopagomycota</taxon>
        <taxon>Kickxellomycotina</taxon>
        <taxon>Kickxellomycetes</taxon>
        <taxon>Kickxellales</taxon>
        <taxon>Kickxellaceae</taxon>
        <taxon>Coemansia</taxon>
    </lineage>
</organism>
<comment type="caution">
    <text evidence="2">The sequence shown here is derived from an EMBL/GenBank/DDBJ whole genome shotgun (WGS) entry which is preliminary data.</text>
</comment>
<evidence type="ECO:0000313" key="3">
    <source>
        <dbReference type="Proteomes" id="UP001151518"/>
    </source>
</evidence>
<reference evidence="2" key="1">
    <citation type="submission" date="2022-07" db="EMBL/GenBank/DDBJ databases">
        <title>Phylogenomic reconstructions and comparative analyses of Kickxellomycotina fungi.</title>
        <authorList>
            <person name="Reynolds N.K."/>
            <person name="Stajich J.E."/>
            <person name="Barry K."/>
            <person name="Grigoriev I.V."/>
            <person name="Crous P."/>
            <person name="Smith M.E."/>
        </authorList>
    </citation>
    <scope>NUCLEOTIDE SEQUENCE</scope>
    <source>
        <strain evidence="2">NRRL 3115</strain>
    </source>
</reference>
<evidence type="ECO:0000256" key="1">
    <source>
        <dbReference type="SAM" id="MobiDB-lite"/>
    </source>
</evidence>
<protein>
    <submittedName>
        <fullName evidence="2">Uncharacterized protein</fullName>
    </submittedName>
</protein>
<feature type="region of interest" description="Disordered" evidence="1">
    <location>
        <begin position="145"/>
        <end position="194"/>
    </location>
</feature>
<feature type="region of interest" description="Disordered" evidence="1">
    <location>
        <begin position="103"/>
        <end position="132"/>
    </location>
</feature>
<name>A0A9W8G343_9FUNG</name>
<dbReference type="OrthoDB" id="5534073at2759"/>
<sequence>MVSTPTEGQKKRATSFESTLDTSVFQNVASSSAGEAATKVTPESSEDDVYISLGLQKGFERAWSAALSRVGAISLVWGNETELIQPNSARDVDPTLVFDGMRRASASSNPTKHSAASNRTRNSGEENTAPKAQPLLLRNSTLVPNTENSRASGVHRRRKGFDPADYHSTRRKASKVKRDASNPKNQQPCSPHTRRMRQFSAQDLGNEIAIGANSVDSTTPISATLSNVNANSRHRMSIRLERLLPQPKTPDLTGSAAKPILISPKHDRRAHVLSSQKVYNTNDAKIAETTTLHTTDSVLGDEANIMYRRRANSLPQSLVDRSGMAEDAAENLINNRSTNVGKPGTLMEEASLSSLEEQVSVMFTELGLRSPYVDTFQNSITTRCEQTQASNSSHSLGPEKITWFNNSRYVAEGAAMVDSRKDRNFVLVDDDSSCAENITDSVSCKYSGYLFAPNNQGDFATLAAPSSRRFTTNSVMSTADGSTVSTILDSIHNRVNPTPQMHSANHQTSANPSTRDRLHFPMLALGEAACISCKQEQKPYCQMHAFLERIEQADHYIQNVGRHASAVDALLADLRAQSRALADTLLISQTRASSLNHTVVGAIDNVLALGEDMYISLPKASGILASASRRKGHLNGYHSLSKRVYDLIKRANTLNINARDNWLAKEAIPAASNIENKEHMHILLKDAISNSAHGESASEPELDAEWQRKQHQKLSETTAYFTASGISELAHVPSSTHSAKSLQQTKRNIQGHRRPIQPISIRIQRIDKQWSKLQSMIKELGIANFQSGEAVGDYNGDDGSGSAELLNSQLASEIAADGLKLIQRVLKATLEALDSEGRS</sequence>
<proteinExistence type="predicted"/>